<reference evidence="1 2" key="1">
    <citation type="submission" date="2014-03" db="EMBL/GenBank/DDBJ databases">
        <title>Bradyrhizobium valentinum sp. nov., isolated from effective nodules of Lupinus mariae-josephae, a lupine endemic of basic-lime soils in Eastern Spain.</title>
        <authorList>
            <person name="Duran D."/>
            <person name="Rey L."/>
            <person name="Navarro A."/>
            <person name="Busquets A."/>
            <person name="Imperial J."/>
            <person name="Ruiz-Argueso T."/>
        </authorList>
    </citation>
    <scope>NUCLEOTIDE SEQUENCE [LARGE SCALE GENOMIC DNA]</scope>
    <source>
        <strain evidence="1 2">CCBAU 23086</strain>
    </source>
</reference>
<dbReference type="Proteomes" id="UP000051660">
    <property type="component" value="Unassembled WGS sequence"/>
</dbReference>
<gene>
    <name evidence="1" type="ORF">CQ14_30745</name>
</gene>
<dbReference type="RefSeq" id="WP_057858234.1">
    <property type="nucleotide sequence ID" value="NZ_LLYB01000059.1"/>
</dbReference>
<accession>A0A0R3MY94</accession>
<dbReference type="Gene3D" id="2.60.120.620">
    <property type="entry name" value="q2cbj1_9rhob like domain"/>
    <property type="match status" value="1"/>
</dbReference>
<evidence type="ECO:0000313" key="1">
    <source>
        <dbReference type="EMBL" id="KRR25000.1"/>
    </source>
</evidence>
<dbReference type="SUPFAM" id="SSF51197">
    <property type="entry name" value="Clavaminate synthase-like"/>
    <property type="match status" value="1"/>
</dbReference>
<dbReference type="EMBL" id="LLYB01000059">
    <property type="protein sequence ID" value="KRR25000.1"/>
    <property type="molecule type" value="Genomic_DNA"/>
</dbReference>
<name>A0A0R3MY94_9BRAD</name>
<evidence type="ECO:0008006" key="3">
    <source>
        <dbReference type="Google" id="ProtNLM"/>
    </source>
</evidence>
<sequence length="297" mass="34032">MQSLRKIASRARTQTRVALFGNNHSLRVNMRYAAYEGAARRSWKPRSKPTTEQLAAAGRFKTEGFAALPPPARMTAEKLQAIRETVNRRFDEQNNGYVVNYGMFRMVDGLELIPEIIDFIDEDMEAIVENYYGSHFKIFAVSFYRTLPTPDKPDSSFLWHLDNCPKQEIKLMVYLDDVVADTGALSVKDKPFSVGLRKEGFFDRRRINQFVDRLDDRSTTRVLEGPTGTRLLFENGGCIHKATSPKHGHRDVVTFVLIPSDIPWRPHFARSRNLLSTNAGICIDPFRDQPEHVGYQY</sequence>
<dbReference type="OrthoDB" id="5782056at2"/>
<dbReference type="AlphaFoldDB" id="A0A0R3MY94"/>
<evidence type="ECO:0000313" key="2">
    <source>
        <dbReference type="Proteomes" id="UP000051660"/>
    </source>
</evidence>
<protein>
    <recommendedName>
        <fullName evidence="3">Phytanoyl-CoA dioxygenase (PhyH)</fullName>
    </recommendedName>
</protein>
<organism evidence="1 2">
    <name type="scientific">Bradyrhizobium lablabi</name>
    <dbReference type="NCBI Taxonomy" id="722472"/>
    <lineage>
        <taxon>Bacteria</taxon>
        <taxon>Pseudomonadati</taxon>
        <taxon>Pseudomonadota</taxon>
        <taxon>Alphaproteobacteria</taxon>
        <taxon>Hyphomicrobiales</taxon>
        <taxon>Nitrobacteraceae</taxon>
        <taxon>Bradyrhizobium</taxon>
    </lineage>
</organism>
<proteinExistence type="predicted"/>
<comment type="caution">
    <text evidence="1">The sequence shown here is derived from an EMBL/GenBank/DDBJ whole genome shotgun (WGS) entry which is preliminary data.</text>
</comment>